<evidence type="ECO:0000313" key="2">
    <source>
        <dbReference type="EMBL" id="GAA5815244.1"/>
    </source>
</evidence>
<dbReference type="Pfam" id="PF09783">
    <property type="entry name" value="Vac_ImportDeg"/>
    <property type="match status" value="1"/>
</dbReference>
<organism evidence="2 3">
    <name type="scientific">Mucor flavus</name>
    <dbReference type="NCBI Taxonomy" id="439312"/>
    <lineage>
        <taxon>Eukaryota</taxon>
        <taxon>Fungi</taxon>
        <taxon>Fungi incertae sedis</taxon>
        <taxon>Mucoromycota</taxon>
        <taxon>Mucoromycotina</taxon>
        <taxon>Mucoromycetes</taxon>
        <taxon>Mucorales</taxon>
        <taxon>Mucorineae</taxon>
        <taxon>Mucoraceae</taxon>
        <taxon>Mucor</taxon>
    </lineage>
</organism>
<dbReference type="Proteomes" id="UP001473302">
    <property type="component" value="Unassembled WGS sequence"/>
</dbReference>
<dbReference type="EMBL" id="BAABUK010000025">
    <property type="protein sequence ID" value="GAA5815244.1"/>
    <property type="molecule type" value="Genomic_DNA"/>
</dbReference>
<proteinExistence type="inferred from homology"/>
<dbReference type="InterPro" id="IPR018618">
    <property type="entry name" value="GID4/10-like"/>
</dbReference>
<sequence length="282" mass="32955">MPIPSVSSSASTHQGMDEVVKCKLVVSETVILNDQENKKQDTIETDSSNDNNKAYTELKKKKALLLHARREDEDKVVNLSEHRLCPVSISGLYASSKFYGTQKCGPASYEVHVELLHVDMKESTLNGYLEIKGLTSEFPELTTFFEAEIMGPKYSFHTRKWQADQKSDLLHWKKFPSFKPYVDIFNNDDFVYQPTDECDFIYMRWKEAFLVPDHRVSTIHGASFAGFYYICYQRSTNQIKGFYFFRNHKDWYQELTLIMFMSVRSESLNFVDFYFAYNLVLQ</sequence>
<evidence type="ECO:0000256" key="1">
    <source>
        <dbReference type="ARBA" id="ARBA00061469"/>
    </source>
</evidence>
<protein>
    <recommendedName>
        <fullName evidence="4">Glucose-induced degradation protein 4 homolog</fullName>
    </recommendedName>
</protein>
<evidence type="ECO:0000313" key="3">
    <source>
        <dbReference type="Proteomes" id="UP001473302"/>
    </source>
</evidence>
<evidence type="ECO:0008006" key="4">
    <source>
        <dbReference type="Google" id="ProtNLM"/>
    </source>
</evidence>
<gene>
    <name evidence="2" type="ORF">MFLAVUS_008750</name>
</gene>
<dbReference type="PANTHER" id="PTHR14534">
    <property type="entry name" value="VACUOLAR IMPORT AND DEGRADATION PROTEIN 24"/>
    <property type="match status" value="1"/>
</dbReference>
<dbReference type="PANTHER" id="PTHR14534:SF3">
    <property type="entry name" value="GID COMPLEX SUBUNIT 4 HOMOLOG"/>
    <property type="match status" value="1"/>
</dbReference>
<name>A0ABP9Z830_9FUNG</name>
<comment type="caution">
    <text evidence="2">The sequence shown here is derived from an EMBL/GenBank/DDBJ whole genome shotgun (WGS) entry which is preliminary data.</text>
</comment>
<accession>A0ABP9Z830</accession>
<reference evidence="2 3" key="1">
    <citation type="submission" date="2024-04" db="EMBL/GenBank/DDBJ databases">
        <title>genome sequences of Mucor flavus KT1a and Helicostylum pulchrum KT1b strains isolated from the surface of a dry-aged beef.</title>
        <authorList>
            <person name="Toyotome T."/>
            <person name="Hosono M."/>
            <person name="Torimaru M."/>
            <person name="Fukuda K."/>
            <person name="Mikami N."/>
        </authorList>
    </citation>
    <scope>NUCLEOTIDE SEQUENCE [LARGE SCALE GENOMIC DNA]</scope>
    <source>
        <strain evidence="2 3">KT1a</strain>
    </source>
</reference>
<comment type="similarity">
    <text evidence="1">Belongs to the GID4/VID24 family.</text>
</comment>
<keyword evidence="3" id="KW-1185">Reference proteome</keyword>